<dbReference type="EMBL" id="JACHVZ010000023">
    <property type="protein sequence ID" value="MBB2932051.1"/>
    <property type="molecule type" value="Genomic_DNA"/>
</dbReference>
<reference evidence="2 3" key="1">
    <citation type="submission" date="2020-08" db="EMBL/GenBank/DDBJ databases">
        <title>Genomic Encyclopedia of Type Strains, Phase IV (KMG-V): Genome sequencing to study the core and pangenomes of soil and plant-associated prokaryotes.</title>
        <authorList>
            <person name="Whitman W."/>
        </authorList>
    </citation>
    <scope>NUCLEOTIDE SEQUENCE [LARGE SCALE GENOMIC DNA]</scope>
    <source>
        <strain evidence="2 3">SRMrh-85</strain>
    </source>
</reference>
<comment type="caution">
    <text evidence="2">The sequence shown here is derived from an EMBL/GenBank/DDBJ whole genome shotgun (WGS) entry which is preliminary data.</text>
</comment>
<keyword evidence="3" id="KW-1185">Reference proteome</keyword>
<name>A0ABR6FX95_9BURK</name>
<evidence type="ECO:0000256" key="1">
    <source>
        <dbReference type="SAM" id="MobiDB-lite"/>
    </source>
</evidence>
<evidence type="ECO:0000313" key="2">
    <source>
        <dbReference type="EMBL" id="MBB2932051.1"/>
    </source>
</evidence>
<gene>
    <name evidence="2" type="ORF">FHX59_006525</name>
</gene>
<feature type="region of interest" description="Disordered" evidence="1">
    <location>
        <begin position="180"/>
        <end position="208"/>
    </location>
</feature>
<feature type="compositionally biased region" description="Basic and acidic residues" evidence="1">
    <location>
        <begin position="180"/>
        <end position="191"/>
    </location>
</feature>
<organism evidence="2 3">
    <name type="scientific">Paraburkholderia silvatlantica</name>
    <dbReference type="NCBI Taxonomy" id="321895"/>
    <lineage>
        <taxon>Bacteria</taxon>
        <taxon>Pseudomonadati</taxon>
        <taxon>Pseudomonadota</taxon>
        <taxon>Betaproteobacteria</taxon>
        <taxon>Burkholderiales</taxon>
        <taxon>Burkholderiaceae</taxon>
        <taxon>Paraburkholderia</taxon>
    </lineage>
</organism>
<protein>
    <submittedName>
        <fullName evidence="2">Uncharacterized protein</fullName>
    </submittedName>
</protein>
<evidence type="ECO:0000313" key="3">
    <source>
        <dbReference type="Proteomes" id="UP000533533"/>
    </source>
</evidence>
<sequence length="208" mass="23610">MCRLPPNSDPLAPLAQFYVDINTHGIDGPHRARRHSQHIACCTIRRNHLPFGILRPLTSAVSHFRRRPSTKPAVATAAFASSCLRSTPLLRPQPYLTHRYRAHRRSSVSELQWRELASSSNFFVYRFDDDTLPHSRRQIDHDAIYPHSIRAQTKHPPTSHRCKLAAAKPSMTACSRIHEARRATHEPDGRTPGRTNSGLSGKTTFDVW</sequence>
<proteinExistence type="predicted"/>
<feature type="compositionally biased region" description="Polar residues" evidence="1">
    <location>
        <begin position="193"/>
        <end position="208"/>
    </location>
</feature>
<dbReference type="Proteomes" id="UP000533533">
    <property type="component" value="Unassembled WGS sequence"/>
</dbReference>
<accession>A0ABR6FX95</accession>